<feature type="transmembrane region" description="Helical" evidence="1">
    <location>
        <begin position="218"/>
        <end position="235"/>
    </location>
</feature>
<dbReference type="Proteomes" id="UP001642540">
    <property type="component" value="Unassembled WGS sequence"/>
</dbReference>
<evidence type="ECO:0000313" key="3">
    <source>
        <dbReference type="Proteomes" id="UP001642540"/>
    </source>
</evidence>
<accession>A0ABP1S6H2</accession>
<keyword evidence="1" id="KW-0812">Transmembrane</keyword>
<keyword evidence="1" id="KW-0472">Membrane</keyword>
<feature type="transmembrane region" description="Helical" evidence="1">
    <location>
        <begin position="270"/>
        <end position="291"/>
    </location>
</feature>
<name>A0ABP1S6H2_9HEXA</name>
<keyword evidence="3" id="KW-1185">Reference proteome</keyword>
<sequence>MSTFPKGAELWLTTFLNFSYNTYTIPIRLKLDAHRNKYGLKTSVSRKIICQIRVFFIAARLLINFLFHRTIFFPTDKGPLGVLYAGFRLSHAILALYYLASMTSSSTHDGLVQLVTLIKDDKTGFLLTKKKRLCVIVVVVFFSVVNIIIPMCIRTQSNFRFGIKKQLQFIWYSFFELNDKKANQLMYSALADYSHEDFPWWKGAVSFLVVLSEVDQEAVIAGSSLVLFVMMAITVESMCSHFARSICDVQKFYWVSNDEITMKFWKIRRIFTIFSFSFGLVLLMNVMFNGIRTCVTIIWVFRSPKPSLTNISMLGNIAAFIYFLCVAAKASNKLLKVSRFLNTMDFRHQRKNGSCKSLGKLIAVHEINSGSVGLCSSGFFIVTYGFIAGMMVTLMSNSAIVLQYYELMVPSNVPVNSTTKETGGGT</sequence>
<feature type="transmembrane region" description="Helical" evidence="1">
    <location>
        <begin position="79"/>
        <end position="100"/>
    </location>
</feature>
<keyword evidence="1" id="KW-1133">Transmembrane helix</keyword>
<feature type="transmembrane region" description="Helical" evidence="1">
    <location>
        <begin position="311"/>
        <end position="330"/>
    </location>
</feature>
<feature type="transmembrane region" description="Helical" evidence="1">
    <location>
        <begin position="133"/>
        <end position="153"/>
    </location>
</feature>
<organism evidence="2 3">
    <name type="scientific">Orchesella dallaii</name>
    <dbReference type="NCBI Taxonomy" id="48710"/>
    <lineage>
        <taxon>Eukaryota</taxon>
        <taxon>Metazoa</taxon>
        <taxon>Ecdysozoa</taxon>
        <taxon>Arthropoda</taxon>
        <taxon>Hexapoda</taxon>
        <taxon>Collembola</taxon>
        <taxon>Entomobryomorpha</taxon>
        <taxon>Entomobryoidea</taxon>
        <taxon>Orchesellidae</taxon>
        <taxon>Orchesellinae</taxon>
        <taxon>Orchesella</taxon>
    </lineage>
</organism>
<feature type="transmembrane region" description="Helical" evidence="1">
    <location>
        <begin position="379"/>
        <end position="405"/>
    </location>
</feature>
<evidence type="ECO:0000313" key="2">
    <source>
        <dbReference type="EMBL" id="CAL8144748.1"/>
    </source>
</evidence>
<reference evidence="2 3" key="1">
    <citation type="submission" date="2024-08" db="EMBL/GenBank/DDBJ databases">
        <authorList>
            <person name="Cucini C."/>
            <person name="Frati F."/>
        </authorList>
    </citation>
    <scope>NUCLEOTIDE SEQUENCE [LARGE SCALE GENOMIC DNA]</scope>
</reference>
<evidence type="ECO:0008006" key="4">
    <source>
        <dbReference type="Google" id="ProtNLM"/>
    </source>
</evidence>
<dbReference type="EMBL" id="CAXLJM020000161">
    <property type="protein sequence ID" value="CAL8144748.1"/>
    <property type="molecule type" value="Genomic_DNA"/>
</dbReference>
<proteinExistence type="predicted"/>
<gene>
    <name evidence="2" type="ORF">ODALV1_LOCUS30285</name>
</gene>
<protein>
    <recommendedName>
        <fullName evidence="4">Gustatory receptor</fullName>
    </recommendedName>
</protein>
<evidence type="ECO:0000256" key="1">
    <source>
        <dbReference type="SAM" id="Phobius"/>
    </source>
</evidence>
<feature type="transmembrane region" description="Helical" evidence="1">
    <location>
        <begin position="48"/>
        <end position="67"/>
    </location>
</feature>
<comment type="caution">
    <text evidence="2">The sequence shown here is derived from an EMBL/GenBank/DDBJ whole genome shotgun (WGS) entry which is preliminary data.</text>
</comment>